<dbReference type="CDD" id="cd00431">
    <property type="entry name" value="cysteine_hydrolases"/>
    <property type="match status" value="1"/>
</dbReference>
<protein>
    <submittedName>
        <fullName evidence="4">Isochorismatase</fullName>
    </submittedName>
</protein>
<evidence type="ECO:0000256" key="2">
    <source>
        <dbReference type="ARBA" id="ARBA00022801"/>
    </source>
</evidence>
<dbReference type="KEGG" id="mgr:MGG_05348"/>
<dbReference type="OMA" id="MRDTWNA"/>
<dbReference type="STRING" id="242507.G4MKT9"/>
<dbReference type="EMBL" id="CM001231">
    <property type="protein sequence ID" value="EHA57574.1"/>
    <property type="molecule type" value="Genomic_DNA"/>
</dbReference>
<dbReference type="Proteomes" id="UP000009058">
    <property type="component" value="Chromosome 1"/>
</dbReference>
<evidence type="ECO:0000313" key="5">
    <source>
        <dbReference type="Proteomes" id="UP000009058"/>
    </source>
</evidence>
<dbReference type="RefSeq" id="XP_003710186.1">
    <property type="nucleotide sequence ID" value="XM_003710138.1"/>
</dbReference>
<name>G4MKT9_PYRO7</name>
<reference evidence="4 5" key="1">
    <citation type="journal article" date="2005" name="Nature">
        <title>The genome sequence of the rice blast fungus Magnaporthe grisea.</title>
        <authorList>
            <person name="Dean R.A."/>
            <person name="Talbot N.J."/>
            <person name="Ebbole D.J."/>
            <person name="Farman M.L."/>
            <person name="Mitchell T.K."/>
            <person name="Orbach M.J."/>
            <person name="Thon M."/>
            <person name="Kulkarni R."/>
            <person name="Xu J.R."/>
            <person name="Pan H."/>
            <person name="Read N.D."/>
            <person name="Lee Y.H."/>
            <person name="Carbone I."/>
            <person name="Brown D."/>
            <person name="Oh Y.Y."/>
            <person name="Donofrio N."/>
            <person name="Jeong J.S."/>
            <person name="Soanes D.M."/>
            <person name="Djonovic S."/>
            <person name="Kolomiets E."/>
            <person name="Rehmeyer C."/>
            <person name="Li W."/>
            <person name="Harding M."/>
            <person name="Kim S."/>
            <person name="Lebrun M.H."/>
            <person name="Bohnert H."/>
            <person name="Coughlan S."/>
            <person name="Butler J."/>
            <person name="Calvo S."/>
            <person name="Ma L.J."/>
            <person name="Nicol R."/>
            <person name="Purcell S."/>
            <person name="Nusbaum C."/>
            <person name="Galagan J.E."/>
            <person name="Birren B.W."/>
        </authorList>
    </citation>
    <scope>NUCLEOTIDE SEQUENCE [LARGE SCALE GENOMIC DNA]</scope>
    <source>
        <strain evidence="5">70-15 / ATCC MYA-4617 / FGSC 8958</strain>
    </source>
</reference>
<evidence type="ECO:0000259" key="3">
    <source>
        <dbReference type="Pfam" id="PF00857"/>
    </source>
</evidence>
<dbReference type="InterPro" id="IPR036380">
    <property type="entry name" value="Isochorismatase-like_sf"/>
</dbReference>
<dbReference type="Gene3D" id="3.40.50.850">
    <property type="entry name" value="Isochorismatase-like"/>
    <property type="match status" value="1"/>
</dbReference>
<dbReference type="InParanoid" id="G4MKT9"/>
<dbReference type="PANTHER" id="PTHR43540:SF9">
    <property type="entry name" value="FAMILY HYDROLASE, PUTATIVE (AFU_ORTHOLOGUE AFUA_2G08700)-RELATED"/>
    <property type="match status" value="1"/>
</dbReference>
<reference key="2">
    <citation type="submission" date="2011-05" db="EMBL/GenBank/DDBJ databases">
        <title>The Genome Sequence of Magnaporthe oryzae 70-15.</title>
        <authorList>
            <consortium name="The Broad Institute Genome Sequencing Platform"/>
            <person name="Ma L.-J."/>
            <person name="Dead R."/>
            <person name="Young S.K."/>
            <person name="Zeng Q."/>
            <person name="Gargeya S."/>
            <person name="Fitzgerald M."/>
            <person name="Haas B."/>
            <person name="Abouelleil A."/>
            <person name="Alvarado L."/>
            <person name="Arachchi H.M."/>
            <person name="Berlin A."/>
            <person name="Brown A."/>
            <person name="Chapman S.B."/>
            <person name="Chen Z."/>
            <person name="Dunbar C."/>
            <person name="Freedman E."/>
            <person name="Gearin G."/>
            <person name="Gellesch M."/>
            <person name="Goldberg J."/>
            <person name="Griggs A."/>
            <person name="Gujja S."/>
            <person name="Heiman D."/>
            <person name="Howarth C."/>
            <person name="Larson L."/>
            <person name="Lui A."/>
            <person name="MacDonald P.J.P."/>
            <person name="Mehta T."/>
            <person name="Montmayeur A."/>
            <person name="Murphy C."/>
            <person name="Neiman D."/>
            <person name="Pearson M."/>
            <person name="Priest M."/>
            <person name="Roberts A."/>
            <person name="Saif S."/>
            <person name="Shea T."/>
            <person name="Shenoy N."/>
            <person name="Sisk P."/>
            <person name="Stolte C."/>
            <person name="Sykes S."/>
            <person name="Yandava C."/>
            <person name="Wortman J."/>
            <person name="Nusbaum C."/>
            <person name="Birren B."/>
        </authorList>
    </citation>
    <scope>NUCLEOTIDE SEQUENCE</scope>
    <source>
        <strain>70-15</strain>
    </source>
</reference>
<feature type="domain" description="Isochorismatase-like" evidence="3">
    <location>
        <begin position="56"/>
        <end position="273"/>
    </location>
</feature>
<gene>
    <name evidence="4" type="ORF">MGG_05348</name>
</gene>
<organism evidence="4 5">
    <name type="scientific">Pyricularia oryzae (strain 70-15 / ATCC MYA-4617 / FGSC 8958)</name>
    <name type="common">Rice blast fungus</name>
    <name type="synonym">Magnaporthe oryzae</name>
    <dbReference type="NCBI Taxonomy" id="242507"/>
    <lineage>
        <taxon>Eukaryota</taxon>
        <taxon>Fungi</taxon>
        <taxon>Dikarya</taxon>
        <taxon>Ascomycota</taxon>
        <taxon>Pezizomycotina</taxon>
        <taxon>Sordariomycetes</taxon>
        <taxon>Sordariomycetidae</taxon>
        <taxon>Magnaporthales</taxon>
        <taxon>Pyriculariaceae</taxon>
        <taxon>Pyricularia</taxon>
    </lineage>
</organism>
<dbReference type="VEuPathDB" id="FungiDB:MGG_05348"/>
<dbReference type="OrthoDB" id="167809at2759"/>
<dbReference type="InterPro" id="IPR050272">
    <property type="entry name" value="Isochorismatase-like_hydrls"/>
</dbReference>
<comment type="similarity">
    <text evidence="1">Belongs to the isochorismatase family.</text>
</comment>
<evidence type="ECO:0000313" key="4">
    <source>
        <dbReference type="EMBL" id="EHA57574.1"/>
    </source>
</evidence>
<dbReference type="InterPro" id="IPR000868">
    <property type="entry name" value="Isochorismatase-like_dom"/>
</dbReference>
<dbReference type="eggNOG" id="ENOG502SMMI">
    <property type="taxonomic scope" value="Eukaryota"/>
</dbReference>
<proteinExistence type="inferred from homology"/>
<sequence>MSVGQTIIGNPSSAFWLFDGTTYDLTHPDSPTTPSPSPTIRLPTSTAPILISPSKTALVIVDMQNFFLSPALGRPAAPDSPGNLAARSLLDHAIPAARRAGIQILYLNWGLTDDDLAALPPVLFRAFGTRRVERPQGGGEGEVVSPPGLGDDLGTVTLADGSTVPAGRKLVRGQWNAALHPPLQASCDESQRGPLPDRVFHKNRISGFQCGPYGAAAPPIYDFLRRRGIATLLFAGVNTDQCVLGSLQDACNAGFDAVLLRDCVGTSSPDFARLMVEFNCRRTWGFVAEGKALTGAVEEMLAGGMK</sequence>
<dbReference type="AlphaFoldDB" id="G4MKT9"/>
<dbReference type="GO" id="GO:0016787">
    <property type="term" value="F:hydrolase activity"/>
    <property type="evidence" value="ECO:0007669"/>
    <property type="project" value="UniProtKB-KW"/>
</dbReference>
<dbReference type="Pfam" id="PF00857">
    <property type="entry name" value="Isochorismatase"/>
    <property type="match status" value="1"/>
</dbReference>
<keyword evidence="2" id="KW-0378">Hydrolase</keyword>
<dbReference type="PANTHER" id="PTHR43540">
    <property type="entry name" value="PEROXYUREIDOACRYLATE/UREIDOACRYLATE AMIDOHYDROLASE-RELATED"/>
    <property type="match status" value="1"/>
</dbReference>
<accession>G4MKT9</accession>
<dbReference type="HOGENOM" id="CLU_068979_0_0_1"/>
<keyword evidence="5" id="KW-1185">Reference proteome</keyword>
<dbReference type="SUPFAM" id="SSF52499">
    <property type="entry name" value="Isochorismatase-like hydrolases"/>
    <property type="match status" value="1"/>
</dbReference>
<evidence type="ECO:0000256" key="1">
    <source>
        <dbReference type="ARBA" id="ARBA00006336"/>
    </source>
</evidence>
<dbReference type="SMR" id="G4MKT9"/>
<dbReference type="GeneID" id="2676082"/>